<dbReference type="InterPro" id="IPR057739">
    <property type="entry name" value="Glyco_hydro_29_N"/>
</dbReference>
<evidence type="ECO:0000256" key="6">
    <source>
        <dbReference type="ARBA" id="ARBA00023295"/>
    </source>
</evidence>
<dbReference type="RefSeq" id="WP_240826891.1">
    <property type="nucleotide sequence ID" value="NZ_JAKWBL010000001.1"/>
</dbReference>
<evidence type="ECO:0000256" key="4">
    <source>
        <dbReference type="ARBA" id="ARBA00022729"/>
    </source>
</evidence>
<keyword evidence="10" id="KW-1185">Reference proteome</keyword>
<organism evidence="9 10">
    <name type="scientific">Niabella ginsengisoli</name>
    <dbReference type="NCBI Taxonomy" id="522298"/>
    <lineage>
        <taxon>Bacteria</taxon>
        <taxon>Pseudomonadati</taxon>
        <taxon>Bacteroidota</taxon>
        <taxon>Chitinophagia</taxon>
        <taxon>Chitinophagales</taxon>
        <taxon>Chitinophagaceae</taxon>
        <taxon>Niabella</taxon>
    </lineage>
</organism>
<evidence type="ECO:0000256" key="3">
    <source>
        <dbReference type="ARBA" id="ARBA00012662"/>
    </source>
</evidence>
<gene>
    <name evidence="9" type="ORF">MKP09_06125</name>
</gene>
<dbReference type="SUPFAM" id="SSF51445">
    <property type="entry name" value="(Trans)glycosidases"/>
    <property type="match status" value="1"/>
</dbReference>
<comment type="caution">
    <text evidence="9">The sequence shown here is derived from an EMBL/GenBank/DDBJ whole genome shotgun (WGS) entry which is preliminary data.</text>
</comment>
<evidence type="ECO:0000256" key="5">
    <source>
        <dbReference type="ARBA" id="ARBA00022801"/>
    </source>
</evidence>
<evidence type="ECO:0000256" key="2">
    <source>
        <dbReference type="ARBA" id="ARBA00007951"/>
    </source>
</evidence>
<dbReference type="InterPro" id="IPR016286">
    <property type="entry name" value="FUC_metazoa-typ"/>
</dbReference>
<dbReference type="Proteomes" id="UP001202248">
    <property type="component" value="Unassembled WGS sequence"/>
</dbReference>
<keyword evidence="5" id="KW-0378">Hydrolase</keyword>
<keyword evidence="4 7" id="KW-0732">Signal</keyword>
<protein>
    <recommendedName>
        <fullName evidence="3">alpha-L-fucosidase</fullName>
        <ecNumber evidence="3">3.2.1.51</ecNumber>
    </recommendedName>
</protein>
<dbReference type="EMBL" id="JAKWBL010000001">
    <property type="protein sequence ID" value="MCH5597509.1"/>
    <property type="molecule type" value="Genomic_DNA"/>
</dbReference>
<reference evidence="9 10" key="1">
    <citation type="submission" date="2022-02" db="EMBL/GenBank/DDBJ databases">
        <authorList>
            <person name="Min J."/>
        </authorList>
    </citation>
    <scope>NUCLEOTIDE SEQUENCE [LARGE SCALE GENOMIC DNA]</scope>
    <source>
        <strain evidence="9 10">GR10-1</strain>
    </source>
</reference>
<evidence type="ECO:0000256" key="1">
    <source>
        <dbReference type="ARBA" id="ARBA00004071"/>
    </source>
</evidence>
<evidence type="ECO:0000313" key="10">
    <source>
        <dbReference type="Proteomes" id="UP001202248"/>
    </source>
</evidence>
<dbReference type="InterPro" id="IPR017853">
    <property type="entry name" value="GH"/>
</dbReference>
<evidence type="ECO:0000259" key="8">
    <source>
        <dbReference type="Pfam" id="PF01120"/>
    </source>
</evidence>
<accession>A0ABS9SGM2</accession>
<proteinExistence type="inferred from homology"/>
<keyword evidence="6" id="KW-0326">Glycosidase</keyword>
<dbReference type="PANTHER" id="PTHR10030:SF37">
    <property type="entry name" value="ALPHA-L-FUCOSIDASE-RELATED"/>
    <property type="match status" value="1"/>
</dbReference>
<dbReference type="InterPro" id="IPR000933">
    <property type="entry name" value="Glyco_hydro_29"/>
</dbReference>
<dbReference type="SMART" id="SM00812">
    <property type="entry name" value="Alpha_L_fucos"/>
    <property type="match status" value="1"/>
</dbReference>
<dbReference type="PIRSF" id="PIRSF001092">
    <property type="entry name" value="Alpha-L-fucosidase"/>
    <property type="match status" value="1"/>
</dbReference>
<evidence type="ECO:0000313" key="9">
    <source>
        <dbReference type="EMBL" id="MCH5597509.1"/>
    </source>
</evidence>
<dbReference type="EC" id="3.2.1.51" evidence="3"/>
<comment type="similarity">
    <text evidence="2">Belongs to the glycosyl hydrolase 29 family.</text>
</comment>
<feature type="chain" id="PRO_5045134098" description="alpha-L-fucosidase" evidence="7">
    <location>
        <begin position="23"/>
        <end position="463"/>
    </location>
</feature>
<name>A0ABS9SGM2_9BACT</name>
<comment type="function">
    <text evidence="1">Alpha-L-fucosidase is responsible for hydrolyzing the alpha-1,6-linked fucose joined to the reducing-end N-acetylglucosamine of the carbohydrate moieties of glycoproteins.</text>
</comment>
<dbReference type="PRINTS" id="PR00741">
    <property type="entry name" value="GLHYDRLASE29"/>
</dbReference>
<sequence>MKQVFRLILIILFLGYTSSINAQISQQNKKDIEEKEQGINPETGVLNLNKKEREQWFTSLGFGMFIHFSVDAQLGSVISHSLVGASDDYFNRYVNELPKTFNPDKFDAEQWAQDAKMAGMKYAVFTTKHHNGFCMFDTKTTAFNIMNTPYGKDITKLFVDAFRKVGIAIGFYFSPEDFYFLKSQGNLVSRVRPETAASKNPALNEYAKKQMKELMSNYGKIDIIFLDGIDQYGMTELAKICWSSNPDAVVTRGAMKTPEQATPKEPLPSPWEACYTLGHAWQYQPTNENYKSANTVIKKLIEIRAKGGNLLLNFGPDRRGSFPPEQWAVLNEISLWMFINKEAMTNTTSCPVVRDDNVWYLQNKKAGVVYAFICEDGWKLGERKQIALPSIRSTDKTKVSVLGHNGKVLEYKPQVDPSPSIKSVAGGGSEMSVMRAQRIYDDRAWPNPIVVKMEGVSIGKNEK</sequence>
<dbReference type="Pfam" id="PF01120">
    <property type="entry name" value="Alpha_L_fucos"/>
    <property type="match status" value="1"/>
</dbReference>
<dbReference type="PANTHER" id="PTHR10030">
    <property type="entry name" value="ALPHA-L-FUCOSIDASE"/>
    <property type="match status" value="1"/>
</dbReference>
<dbReference type="Gene3D" id="3.20.20.80">
    <property type="entry name" value="Glycosidases"/>
    <property type="match status" value="1"/>
</dbReference>
<evidence type="ECO:0000256" key="7">
    <source>
        <dbReference type="SAM" id="SignalP"/>
    </source>
</evidence>
<feature type="domain" description="Glycoside hydrolase family 29 N-terminal" evidence="8">
    <location>
        <begin position="45"/>
        <end position="342"/>
    </location>
</feature>
<feature type="signal peptide" evidence="7">
    <location>
        <begin position="1"/>
        <end position="22"/>
    </location>
</feature>